<feature type="region of interest" description="Disordered" evidence="1">
    <location>
        <begin position="326"/>
        <end position="380"/>
    </location>
</feature>
<accession>A0ABD1ZVC0</accession>
<evidence type="ECO:0000256" key="1">
    <source>
        <dbReference type="SAM" id="MobiDB-lite"/>
    </source>
</evidence>
<feature type="non-terminal residue" evidence="2">
    <location>
        <position position="380"/>
    </location>
</feature>
<feature type="region of interest" description="Disordered" evidence="1">
    <location>
        <begin position="19"/>
        <end position="73"/>
    </location>
</feature>
<feature type="compositionally biased region" description="Gly residues" evidence="1">
    <location>
        <begin position="155"/>
        <end position="173"/>
    </location>
</feature>
<dbReference type="Proteomes" id="UP001607302">
    <property type="component" value="Unassembled WGS sequence"/>
</dbReference>
<sequence>MSCFLYVSDIIEIHRYRNHHRHHYHHRHRYRQQQRPRRQQKEKQQQQQQQQQQRRRRRQRYRHRRYRLSHGRSSSVCPDRAIVFERTIIARGIVDLVYKLRKTLPTEKFIHTTCSRSSDAGTFVGKGGGGGGGGGKEGGGGGGGGRRRRRRRDGGGGAEGCSGGGGGTKGRGVLGPAEKFEAVKVASSLGLQGPSAPIGAQLLATGGSEDAPAATVYHANLVAGSNTSVVTAALQQPVLASLNSVALASMQASAEANSLDIQAMQSMDWLFKKERIYLLAQFWQQGILKRLHPRASRNVTKSNDPPPPVAFVVKKDQNRIFLLRSEIISTPTPPPPPQTPPPLSKDRAAVGESPTCFSKSPRGGVTCRGACQTGATRGPT</sequence>
<keyword evidence="3" id="KW-1185">Reference proteome</keyword>
<evidence type="ECO:0000313" key="3">
    <source>
        <dbReference type="Proteomes" id="UP001607302"/>
    </source>
</evidence>
<dbReference type="AlphaFoldDB" id="A0ABD1ZVC0"/>
<name>A0ABD1ZVC0_VESSQ</name>
<protein>
    <submittedName>
        <fullName evidence="2">Uncharacterized protein</fullName>
    </submittedName>
</protein>
<feature type="compositionally biased region" description="Basic residues" evidence="1">
    <location>
        <begin position="53"/>
        <end position="70"/>
    </location>
</feature>
<feature type="compositionally biased region" description="Basic residues" evidence="1">
    <location>
        <begin position="19"/>
        <end position="38"/>
    </location>
</feature>
<organism evidence="2 3">
    <name type="scientific">Vespula squamosa</name>
    <name type="common">Southern yellow jacket</name>
    <name type="synonym">Wasp</name>
    <dbReference type="NCBI Taxonomy" id="30214"/>
    <lineage>
        <taxon>Eukaryota</taxon>
        <taxon>Metazoa</taxon>
        <taxon>Ecdysozoa</taxon>
        <taxon>Arthropoda</taxon>
        <taxon>Hexapoda</taxon>
        <taxon>Insecta</taxon>
        <taxon>Pterygota</taxon>
        <taxon>Neoptera</taxon>
        <taxon>Endopterygota</taxon>
        <taxon>Hymenoptera</taxon>
        <taxon>Apocrita</taxon>
        <taxon>Aculeata</taxon>
        <taxon>Vespoidea</taxon>
        <taxon>Vespidae</taxon>
        <taxon>Vespinae</taxon>
        <taxon>Vespula</taxon>
    </lineage>
</organism>
<proteinExistence type="predicted"/>
<feature type="compositionally biased region" description="Gly residues" evidence="1">
    <location>
        <begin position="124"/>
        <end position="144"/>
    </location>
</feature>
<comment type="caution">
    <text evidence="2">The sequence shown here is derived from an EMBL/GenBank/DDBJ whole genome shotgun (WGS) entry which is preliminary data.</text>
</comment>
<gene>
    <name evidence="2" type="ORF">V1478_018357</name>
</gene>
<feature type="region of interest" description="Disordered" evidence="1">
    <location>
        <begin position="121"/>
        <end position="173"/>
    </location>
</feature>
<evidence type="ECO:0000313" key="2">
    <source>
        <dbReference type="EMBL" id="KAL2712122.1"/>
    </source>
</evidence>
<reference evidence="2 3" key="1">
    <citation type="journal article" date="2024" name="Ann. Entomol. Soc. Am.">
        <title>Genomic analyses of the southern and eastern yellowjacket wasps (Hymenoptera: Vespidae) reveal evolutionary signatures of social life.</title>
        <authorList>
            <person name="Catto M.A."/>
            <person name="Caine P.B."/>
            <person name="Orr S.E."/>
            <person name="Hunt B.G."/>
            <person name="Goodisman M.A.D."/>
        </authorList>
    </citation>
    <scope>NUCLEOTIDE SEQUENCE [LARGE SCALE GENOMIC DNA]</scope>
    <source>
        <strain evidence="2">233</strain>
        <tissue evidence="2">Head and thorax</tissue>
    </source>
</reference>
<feature type="compositionally biased region" description="Pro residues" evidence="1">
    <location>
        <begin position="331"/>
        <end position="343"/>
    </location>
</feature>
<dbReference type="EMBL" id="JAUDFV010000167">
    <property type="protein sequence ID" value="KAL2712122.1"/>
    <property type="molecule type" value="Genomic_DNA"/>
</dbReference>